<keyword evidence="3" id="KW-0862">Zinc</keyword>
<reference evidence="4" key="1">
    <citation type="journal article" date="2021" name="Open Biol.">
        <title>Shared evolutionary footprints suggest mitochondrial oxidative damage underlies multiple complex I losses in fungi.</title>
        <authorList>
            <person name="Schikora-Tamarit M.A."/>
            <person name="Marcet-Houben M."/>
            <person name="Nosek J."/>
            <person name="Gabaldon T."/>
        </authorList>
    </citation>
    <scope>NUCLEOTIDE SEQUENCE</scope>
    <source>
        <strain evidence="4">CBS6075</strain>
    </source>
</reference>
<evidence type="ECO:0000313" key="4">
    <source>
        <dbReference type="EMBL" id="KAH3667339.1"/>
    </source>
</evidence>
<dbReference type="PANTHER" id="PTHR12857">
    <property type="entry name" value="CXXC MOTIF CONTAINING ZINC BINDING PROTEIN"/>
    <property type="match status" value="1"/>
</dbReference>
<dbReference type="SUPFAM" id="SSF50978">
    <property type="entry name" value="WD40 repeat-like"/>
    <property type="match status" value="1"/>
</dbReference>
<gene>
    <name evidence="4" type="ORF">OGAPHI_002988</name>
</gene>
<comment type="similarity">
    <text evidence="1">Belongs to the UPF0587 family.</text>
</comment>
<dbReference type="SUPFAM" id="SSF141678">
    <property type="entry name" value="MAL13P1.257-like"/>
    <property type="match status" value="1"/>
</dbReference>
<dbReference type="OrthoDB" id="2095648at2759"/>
<evidence type="ECO:0000256" key="1">
    <source>
        <dbReference type="ARBA" id="ARBA00007818"/>
    </source>
</evidence>
<dbReference type="InterPro" id="IPR003903">
    <property type="entry name" value="UIM_dom"/>
</dbReference>
<accession>A0A9P8T6F5</accession>
<keyword evidence="2" id="KW-0479">Metal-binding</keyword>
<reference evidence="4" key="2">
    <citation type="submission" date="2021-01" db="EMBL/GenBank/DDBJ databases">
        <authorList>
            <person name="Schikora-Tamarit M.A."/>
        </authorList>
    </citation>
    <scope>NUCLEOTIDE SEQUENCE</scope>
    <source>
        <strain evidence="4">CBS6075</strain>
    </source>
</reference>
<proteinExistence type="inferred from homology"/>
<dbReference type="AlphaFoldDB" id="A0A9P8T6F5"/>
<sequence length="1066" mass="118096">MRSSPICPPSRSETPGCTRVPVVPARTRLRVQLSIYVGHVAAMADRVRLHLVNRASAHGRRVSVVERATQQRGKLFCLFRHGKVAMVQIHRNSNTVGELVGSGRHGQFDLLRNRQRLWLDVGEQSWLQETDSLHWTLVFHVTDERVVLGERNFGRQFVATNVDACGVFLDDRRHFEIFQEKSLKIDNLMVLHLYGSAVVSGVTGLKPAETPPFEYTFRIQCTGCREKHDKDVSINLFEKHEIQGSRGEANFVFKCNFCGKHSNVEISLPKKYTGITPETPRAVFLDIEARGVDLVEFVPVGHFECQSEQGTKFQEVDLSEGEWYDYDDNAGEEVSVTEIVWEIAKKRGLGARGGDCAGIGNIRLQALRDARLGGIDVDTGLGSRVSIVPEGGPVDVVGGVGSGEADREFGAGVSCRSSSSTMAVKASNWETYEVYWSGYARASISSAWARSMTASSAAPVAAGFFSNSPMRLEMREASVVSATATLAAASRETRLEENFILQGQGSRLWTHGLAVTARAADGGVSVSGPELAQEPLPRVQDLVPAVEGQLDVDANFQTETLVKNWKKGKGVHNIYNLEDLFYTTDIQCDFHTSRLLSLNKNTGNLVTCNLNNGANVDTQHSTIPSGTTAYALGQHSIVFGRWDSKVYGSLVNHKNILLPGVKEYRGTGHRGMVTSVHVNVSELGKEGKIGALTGDENGNLVGWDVKKGVQTAVCHVCDGSIAKIKSNYKDVVVVLDGDGAIYIIRNLFSVFESTPQVDKLDVSLDLDPNHLVSLKVYVDYGDCNVILIDENRLEIVSYRDRLVRRLSTVEPIYRASLEQNSVATTKRDVDLVGSDPLLLALLLRSGKVLVVNVRSYEYEIRPLLEFVPKLAFEDDDYQRVVHTNANFDLPALSEVAVNSLVLAVGSYNGKVELYDVNTGEFFRKIAVKPNTKLLQLMGNQLLGIFNITLHQNLSAGIISYGSVVHFFKFGDFYKDLESKRKKKNFKERKYSNNHLKEAIKDYEFDQDEHVETLSRIDKYNGSQLEDSDEELQMALALSMSLNNSTANVDSEDEELQRAIELSKQLE</sequence>
<dbReference type="EMBL" id="JAEUBE010000183">
    <property type="protein sequence ID" value="KAH3667339.1"/>
    <property type="molecule type" value="Genomic_DNA"/>
</dbReference>
<dbReference type="GeneID" id="70234955"/>
<protein>
    <submittedName>
        <fullName evidence="4">Uncharacterized protein</fullName>
    </submittedName>
</protein>
<dbReference type="GO" id="GO:0008270">
    <property type="term" value="F:zinc ion binding"/>
    <property type="evidence" value="ECO:0007669"/>
    <property type="project" value="TreeGrafter"/>
</dbReference>
<organism evidence="4 5">
    <name type="scientific">Ogataea philodendri</name>
    <dbReference type="NCBI Taxonomy" id="1378263"/>
    <lineage>
        <taxon>Eukaryota</taxon>
        <taxon>Fungi</taxon>
        <taxon>Dikarya</taxon>
        <taxon>Ascomycota</taxon>
        <taxon>Saccharomycotina</taxon>
        <taxon>Pichiomycetes</taxon>
        <taxon>Pichiales</taxon>
        <taxon>Pichiaceae</taxon>
        <taxon>Ogataea</taxon>
    </lineage>
</organism>
<evidence type="ECO:0000313" key="5">
    <source>
        <dbReference type="Proteomes" id="UP000769157"/>
    </source>
</evidence>
<dbReference type="Gene3D" id="2.130.10.10">
    <property type="entry name" value="YVTN repeat-like/Quinoprotein amine dehydrogenase"/>
    <property type="match status" value="1"/>
</dbReference>
<dbReference type="PROSITE" id="PS50330">
    <property type="entry name" value="UIM"/>
    <property type="match status" value="1"/>
</dbReference>
<dbReference type="PANTHER" id="PTHR12857:SF0">
    <property type="entry name" value="CXXC MOTIF CONTAINING ZINC BINDING PROTEIN"/>
    <property type="match status" value="1"/>
</dbReference>
<comment type="caution">
    <text evidence="4">The sequence shown here is derived from an EMBL/GenBank/DDBJ whole genome shotgun (WGS) entry which is preliminary data.</text>
</comment>
<name>A0A9P8T6F5_9ASCO</name>
<dbReference type="Proteomes" id="UP000769157">
    <property type="component" value="Unassembled WGS sequence"/>
</dbReference>
<evidence type="ECO:0000256" key="2">
    <source>
        <dbReference type="ARBA" id="ARBA00022723"/>
    </source>
</evidence>
<dbReference type="InterPro" id="IPR008584">
    <property type="entry name" value="CXXC_Zn-binding_euk"/>
</dbReference>
<dbReference type="Pfam" id="PF05907">
    <property type="entry name" value="CXXC_Zn-b_euk"/>
    <property type="match status" value="1"/>
</dbReference>
<evidence type="ECO:0000256" key="3">
    <source>
        <dbReference type="ARBA" id="ARBA00022833"/>
    </source>
</evidence>
<dbReference type="RefSeq" id="XP_046062151.1">
    <property type="nucleotide sequence ID" value="XM_046203918.1"/>
</dbReference>
<keyword evidence="5" id="KW-1185">Reference proteome</keyword>
<dbReference type="InterPro" id="IPR036322">
    <property type="entry name" value="WD40_repeat_dom_sf"/>
</dbReference>
<dbReference type="Pfam" id="PF02809">
    <property type="entry name" value="UIM"/>
    <property type="match status" value="2"/>
</dbReference>
<dbReference type="InterPro" id="IPR015943">
    <property type="entry name" value="WD40/YVTN_repeat-like_dom_sf"/>
</dbReference>